<dbReference type="Pfam" id="PF22997">
    <property type="entry name" value="CHS4"/>
    <property type="match status" value="1"/>
</dbReference>
<evidence type="ECO:0000256" key="2">
    <source>
        <dbReference type="ARBA" id="ARBA00012543"/>
    </source>
</evidence>
<proteinExistence type="predicted"/>
<dbReference type="GO" id="GO:0006031">
    <property type="term" value="P:chitin biosynthetic process"/>
    <property type="evidence" value="ECO:0007669"/>
    <property type="project" value="TreeGrafter"/>
</dbReference>
<organism evidence="14 15">
    <name type="scientific">Smittium angustum</name>
    <dbReference type="NCBI Taxonomy" id="133377"/>
    <lineage>
        <taxon>Eukaryota</taxon>
        <taxon>Fungi</taxon>
        <taxon>Fungi incertae sedis</taxon>
        <taxon>Zoopagomycota</taxon>
        <taxon>Kickxellomycotina</taxon>
        <taxon>Harpellomycetes</taxon>
        <taxon>Harpellales</taxon>
        <taxon>Legeriomycetaceae</taxon>
        <taxon>Smittium</taxon>
    </lineage>
</organism>
<dbReference type="SUPFAM" id="SSF48056">
    <property type="entry name" value="Di-copper centre-containing domain"/>
    <property type="match status" value="1"/>
</dbReference>
<dbReference type="InterPro" id="IPR008922">
    <property type="entry name" value="Di-copper_centre_dom_sf"/>
</dbReference>
<evidence type="ECO:0000256" key="4">
    <source>
        <dbReference type="ARBA" id="ARBA00022676"/>
    </source>
</evidence>
<keyword evidence="7 11" id="KW-1133">Transmembrane helix</keyword>
<dbReference type="InterPro" id="IPR054295">
    <property type="entry name" value="CHS4-like_dom"/>
</dbReference>
<protein>
    <recommendedName>
        <fullName evidence="2">chitin synthase</fullName>
        <ecNumber evidence="2">2.4.1.16</ecNumber>
    </recommendedName>
</protein>
<evidence type="ECO:0000256" key="8">
    <source>
        <dbReference type="ARBA" id="ARBA00023136"/>
    </source>
</evidence>
<dbReference type="PANTHER" id="PTHR22914:SF16">
    <property type="entry name" value="CHITIN SYNTHASE 3"/>
    <property type="match status" value="1"/>
</dbReference>
<keyword evidence="3" id="KW-1003">Cell membrane</keyword>
<reference evidence="14 15" key="1">
    <citation type="journal article" date="2018" name="MBio">
        <title>Comparative Genomics Reveals the Core Gene Toolbox for the Fungus-Insect Symbiosis.</title>
        <authorList>
            <person name="Wang Y."/>
            <person name="Stata M."/>
            <person name="Wang W."/>
            <person name="Stajich J.E."/>
            <person name="White M.M."/>
            <person name="Moncalvo J.M."/>
        </authorList>
    </citation>
    <scope>NUCLEOTIDE SEQUENCE [LARGE SCALE GENOMIC DNA]</scope>
    <source>
        <strain evidence="14 15">AUS-126-30</strain>
    </source>
</reference>
<evidence type="ECO:0000256" key="5">
    <source>
        <dbReference type="ARBA" id="ARBA00022679"/>
    </source>
</evidence>
<accession>A0A2U1JED4</accession>
<keyword evidence="9" id="KW-0325">Glycoprotein</keyword>
<feature type="domain" description="Tyrosinase copper-binding" evidence="12">
    <location>
        <begin position="879"/>
        <end position="1015"/>
    </location>
</feature>
<comment type="subcellular location">
    <subcellularLocation>
        <location evidence="1">Cell membrane</location>
        <topology evidence="1">Multi-pass membrane protein</topology>
    </subcellularLocation>
</comment>
<feature type="region of interest" description="Disordered" evidence="10">
    <location>
        <begin position="1095"/>
        <end position="1121"/>
    </location>
</feature>
<dbReference type="Proteomes" id="UP000245591">
    <property type="component" value="Unassembled WGS sequence"/>
</dbReference>
<keyword evidence="15" id="KW-1185">Reference proteome</keyword>
<sequence length="1198" mass="136180">MESSEKLLNSVQKPKFEIESHKSLDIHPITPRLDPNSEKIGLKRGRSLKSKFRALDLEKEINKNTPKKQRNFPSLWIIFCRIITFWAPDSLLKRCGFKQKEKRDAWREKMGLVSIIATMCLVVGFLTFGLQHMLCSEYKRVKINEITPSDVIVNGYALDVSKFGHPVSSITGADKASILGPPLRAGMTDLSFLFQDVNSDCKGILDYDEKFKDSNGNVLSVFPCEIIKKEEKDAPKSVNGYLSCHNSQTSRDALSSLYKRPISYSWEDVTNNPGWYIYNGAVIDMNRARWVLPGVKLSSSIQSIMNGTINGTDITLDLNKIFNKKHGKCILDLFTIGFVDTASLGCIASNIILYVSLMVILGAVFTKFFMSVYFGWFLSRRLDQFGNETPEQRLKRLEEIEAWANENNHYGYEKINQLYSVTNSGQNYEATKKSRFHLPKTSRYSQLMPGDEPGARDRASKKFGVYSNNTIAGPNSRQVSRVYSQRPSFATHSVYSNHHYSGSTSFRNINNIQSLYSSPAGDTNNTSVSIKNHKSTSTEVFLDYEPLYTLLMVTCYSEGAHGIRTTLDSLAGTEYPSKYKCMVIVCDGLIKGEGESITTPDVCLTMMYDFAIPPDKVQEYSYVAVANGSKRHNKAKIYAGYYKASENSPDSVKKLRIPMILIVKCGTSTEKTEKKPGNRGKRDSQVIVMSFLQRVMFDERMTRLEYEMFNAFWSVTGVTPDNFEIVLMVDADTKVYPDSLKQMVSVMAKDHMVMGLCGETKIANKRDSYTSMMQVFEYYISHHQTKAFESVFGGVTCLPGCFCMYRIKVPKGRNGYWVPILANPDIVENYSENVVDTLHKKNLLLLGEDRYLSTLMLKTFPKRKMKRFIREFEALGQFYTEGFFIPYWDSALDSEDPLANKIFGPQYLGGNGGPDGCVKDGLQKDFRSYFPKTGCLTRRFNGGDRILSWISVESVASTLASAETFNDFRLGIEYGIHASVHNGIGGDMSTANSPNDFIFFLHHSYIDRLWDVWQRMKPENMFSYNDALGKKIDTNQTMELYAQPIKDVLEVGYGSMCYTYGNQNSKDNGKKTLTRRNDSSKISIKTMRKFFPLLANNSGTETPEKRSTEPTPNKDILPMSKNGETGSLEDFMFSHITKHSYADKKTRRNRGGLMPIPARLPDRFLEMHRYNKTEYEVFYNRQVELINTLNREGYKTPF</sequence>
<evidence type="ECO:0000256" key="7">
    <source>
        <dbReference type="ARBA" id="ARBA00022989"/>
    </source>
</evidence>
<name>A0A2U1JED4_SMIAN</name>
<keyword evidence="4" id="KW-0328">Glycosyltransferase</keyword>
<dbReference type="InterPro" id="IPR004835">
    <property type="entry name" value="Chitin_synth"/>
</dbReference>
<dbReference type="Gene3D" id="1.10.1280.10">
    <property type="entry name" value="Di-copper center containing domain from catechol oxidase"/>
    <property type="match status" value="1"/>
</dbReference>
<dbReference type="GO" id="GO:0004100">
    <property type="term" value="F:chitin synthase activity"/>
    <property type="evidence" value="ECO:0007669"/>
    <property type="project" value="UniProtKB-EC"/>
</dbReference>
<dbReference type="Pfam" id="PF00264">
    <property type="entry name" value="Tyrosinase"/>
    <property type="match status" value="1"/>
</dbReference>
<dbReference type="PANTHER" id="PTHR22914">
    <property type="entry name" value="CHITIN SYNTHASE"/>
    <property type="match status" value="1"/>
</dbReference>
<feature type="transmembrane region" description="Helical" evidence="11">
    <location>
        <begin position="351"/>
        <end position="378"/>
    </location>
</feature>
<dbReference type="Pfam" id="PF03142">
    <property type="entry name" value="Chitin_synth_2"/>
    <property type="match status" value="1"/>
</dbReference>
<dbReference type="SUPFAM" id="SSF53448">
    <property type="entry name" value="Nucleotide-diphospho-sugar transferases"/>
    <property type="match status" value="1"/>
</dbReference>
<dbReference type="GO" id="GO:0030428">
    <property type="term" value="C:cell septum"/>
    <property type="evidence" value="ECO:0007669"/>
    <property type="project" value="TreeGrafter"/>
</dbReference>
<evidence type="ECO:0000259" key="12">
    <source>
        <dbReference type="Pfam" id="PF00264"/>
    </source>
</evidence>
<feature type="transmembrane region" description="Helical" evidence="11">
    <location>
        <begin position="112"/>
        <end position="134"/>
    </location>
</feature>
<evidence type="ECO:0000256" key="1">
    <source>
        <dbReference type="ARBA" id="ARBA00004651"/>
    </source>
</evidence>
<keyword evidence="6 11" id="KW-0812">Transmembrane</keyword>
<dbReference type="GO" id="GO:0016491">
    <property type="term" value="F:oxidoreductase activity"/>
    <property type="evidence" value="ECO:0007669"/>
    <property type="project" value="InterPro"/>
</dbReference>
<dbReference type="GO" id="GO:0005886">
    <property type="term" value="C:plasma membrane"/>
    <property type="evidence" value="ECO:0007669"/>
    <property type="project" value="UniProtKB-SubCell"/>
</dbReference>
<comment type="caution">
    <text evidence="14">The sequence shown here is derived from an EMBL/GenBank/DDBJ whole genome shotgun (WGS) entry which is preliminary data.</text>
</comment>
<evidence type="ECO:0000256" key="10">
    <source>
        <dbReference type="SAM" id="MobiDB-lite"/>
    </source>
</evidence>
<evidence type="ECO:0000256" key="3">
    <source>
        <dbReference type="ARBA" id="ARBA00022475"/>
    </source>
</evidence>
<dbReference type="InterPro" id="IPR002227">
    <property type="entry name" value="Tyrosinase_Cu-bd"/>
</dbReference>
<dbReference type="EMBL" id="MBFU01000019">
    <property type="protein sequence ID" value="PWA03379.1"/>
    <property type="molecule type" value="Genomic_DNA"/>
</dbReference>
<evidence type="ECO:0000256" key="9">
    <source>
        <dbReference type="ARBA" id="ARBA00023180"/>
    </source>
</evidence>
<evidence type="ECO:0000313" key="14">
    <source>
        <dbReference type="EMBL" id="PWA03379.1"/>
    </source>
</evidence>
<dbReference type="EC" id="2.4.1.16" evidence="2"/>
<evidence type="ECO:0000256" key="6">
    <source>
        <dbReference type="ARBA" id="ARBA00022692"/>
    </source>
</evidence>
<gene>
    <name evidence="14" type="ORF">BB558_000456</name>
</gene>
<feature type="transmembrane region" description="Helical" evidence="11">
    <location>
        <begin position="74"/>
        <end position="92"/>
    </location>
</feature>
<dbReference type="AlphaFoldDB" id="A0A2U1JED4"/>
<keyword evidence="8 11" id="KW-0472">Membrane</keyword>
<evidence type="ECO:0000259" key="13">
    <source>
        <dbReference type="Pfam" id="PF22997"/>
    </source>
</evidence>
<evidence type="ECO:0000256" key="11">
    <source>
        <dbReference type="SAM" id="Phobius"/>
    </source>
</evidence>
<feature type="domain" description="Chitin synthase 4-like" evidence="13">
    <location>
        <begin position="263"/>
        <end position="338"/>
    </location>
</feature>
<evidence type="ECO:0000313" key="15">
    <source>
        <dbReference type="Proteomes" id="UP000245591"/>
    </source>
</evidence>
<keyword evidence="5" id="KW-0808">Transferase</keyword>
<dbReference type="InterPro" id="IPR029044">
    <property type="entry name" value="Nucleotide-diphossugar_trans"/>
</dbReference>